<protein>
    <recommendedName>
        <fullName evidence="1">Retroviral polymerase SH3-like domain-containing protein</fullName>
    </recommendedName>
</protein>
<feature type="domain" description="Retroviral polymerase SH3-like" evidence="1">
    <location>
        <begin position="59"/>
        <end position="119"/>
    </location>
</feature>
<dbReference type="InterPro" id="IPR012337">
    <property type="entry name" value="RNaseH-like_sf"/>
</dbReference>
<reference evidence="2" key="1">
    <citation type="submission" date="2021-08" db="EMBL/GenBank/DDBJ databases">
        <title>WGS assembly of Ceratopteris richardii.</title>
        <authorList>
            <person name="Marchant D.B."/>
            <person name="Chen G."/>
            <person name="Jenkins J."/>
            <person name="Shu S."/>
            <person name="Leebens-Mack J."/>
            <person name="Grimwood J."/>
            <person name="Schmutz J."/>
            <person name="Soltis P."/>
            <person name="Soltis D."/>
            <person name="Chen Z.-H."/>
        </authorList>
    </citation>
    <scope>NUCLEOTIDE SEQUENCE</scope>
    <source>
        <strain evidence="2">Whitten #5841</strain>
        <tissue evidence="2">Leaf</tissue>
    </source>
</reference>
<dbReference type="InterPro" id="IPR057670">
    <property type="entry name" value="SH3_retrovirus"/>
</dbReference>
<sequence length="154" mass="17921">MMLSMMISKKLSPKFWFDAVYTANHILNRSSTKALKVITPYKAYYGKKPNVSYFKVFGSQAYVHIEKKDCGKLDVKAIKTVFIGYAIESKGYKVYIQETRSIVLSCNTYISKNQIYDKKAEILDFIKEDDYAFLKGIWILTFSHIIWVMNLLKP</sequence>
<dbReference type="SUPFAM" id="SSF53098">
    <property type="entry name" value="Ribonuclease H-like"/>
    <property type="match status" value="1"/>
</dbReference>
<dbReference type="InterPro" id="IPR039537">
    <property type="entry name" value="Retrotran_Ty1/copia-like"/>
</dbReference>
<evidence type="ECO:0000313" key="2">
    <source>
        <dbReference type="EMBL" id="KAH7296027.1"/>
    </source>
</evidence>
<dbReference type="PANTHER" id="PTHR42648:SF18">
    <property type="entry name" value="RETROTRANSPOSON, UNCLASSIFIED-LIKE PROTEIN"/>
    <property type="match status" value="1"/>
</dbReference>
<accession>A0A8T2RJZ1</accession>
<proteinExistence type="predicted"/>
<evidence type="ECO:0000313" key="3">
    <source>
        <dbReference type="Proteomes" id="UP000825935"/>
    </source>
</evidence>
<organism evidence="2 3">
    <name type="scientific">Ceratopteris richardii</name>
    <name type="common">Triangle waterfern</name>
    <dbReference type="NCBI Taxonomy" id="49495"/>
    <lineage>
        <taxon>Eukaryota</taxon>
        <taxon>Viridiplantae</taxon>
        <taxon>Streptophyta</taxon>
        <taxon>Embryophyta</taxon>
        <taxon>Tracheophyta</taxon>
        <taxon>Polypodiopsida</taxon>
        <taxon>Polypodiidae</taxon>
        <taxon>Polypodiales</taxon>
        <taxon>Pteridineae</taxon>
        <taxon>Pteridaceae</taxon>
        <taxon>Parkerioideae</taxon>
        <taxon>Ceratopteris</taxon>
    </lineage>
</organism>
<gene>
    <name evidence="2" type="ORF">KP509_26G005100</name>
</gene>
<dbReference type="AlphaFoldDB" id="A0A8T2RJZ1"/>
<comment type="caution">
    <text evidence="2">The sequence shown here is derived from an EMBL/GenBank/DDBJ whole genome shotgun (WGS) entry which is preliminary data.</text>
</comment>
<name>A0A8T2RJZ1_CERRI</name>
<dbReference type="EMBL" id="CM035431">
    <property type="protein sequence ID" value="KAH7296027.1"/>
    <property type="molecule type" value="Genomic_DNA"/>
</dbReference>
<keyword evidence="3" id="KW-1185">Reference proteome</keyword>
<dbReference type="OMA" id="VYTANHI"/>
<dbReference type="Pfam" id="PF25597">
    <property type="entry name" value="SH3_retrovirus"/>
    <property type="match status" value="1"/>
</dbReference>
<dbReference type="Proteomes" id="UP000825935">
    <property type="component" value="Chromosome 26"/>
</dbReference>
<evidence type="ECO:0000259" key="1">
    <source>
        <dbReference type="Pfam" id="PF25597"/>
    </source>
</evidence>
<dbReference type="OrthoDB" id="6776856at2759"/>
<dbReference type="PANTHER" id="PTHR42648">
    <property type="entry name" value="TRANSPOSASE, PUTATIVE-RELATED"/>
    <property type="match status" value="1"/>
</dbReference>